<keyword evidence="9 12" id="KW-0408">Iron</keyword>
<dbReference type="InterPro" id="IPR017972">
    <property type="entry name" value="Cyt_P450_CS"/>
</dbReference>
<evidence type="ECO:0008006" key="15">
    <source>
        <dbReference type="Google" id="ProtNLM"/>
    </source>
</evidence>
<evidence type="ECO:0000256" key="9">
    <source>
        <dbReference type="ARBA" id="ARBA00023004"/>
    </source>
</evidence>
<dbReference type="CDD" id="cd11073">
    <property type="entry name" value="CYP76-like"/>
    <property type="match status" value="1"/>
</dbReference>
<keyword evidence="5" id="KW-0812">Transmembrane</keyword>
<evidence type="ECO:0000256" key="1">
    <source>
        <dbReference type="ARBA" id="ARBA00001971"/>
    </source>
</evidence>
<keyword evidence="4 12" id="KW-0349">Heme</keyword>
<evidence type="ECO:0000256" key="6">
    <source>
        <dbReference type="ARBA" id="ARBA00022723"/>
    </source>
</evidence>
<reference evidence="13" key="2">
    <citation type="submission" date="2020-08" db="EMBL/GenBank/DDBJ databases">
        <title>Plant Genome Project.</title>
        <authorList>
            <person name="Zhang R.-G."/>
        </authorList>
    </citation>
    <scope>NUCLEOTIDE SEQUENCE</scope>
    <source>
        <strain evidence="13">Huo1</strain>
        <tissue evidence="13">Leaf</tissue>
    </source>
</reference>
<dbReference type="InterPro" id="IPR001128">
    <property type="entry name" value="Cyt_P450"/>
</dbReference>
<dbReference type="PROSITE" id="PS00086">
    <property type="entry name" value="CYTOCHROME_P450"/>
    <property type="match status" value="1"/>
</dbReference>
<dbReference type="OrthoDB" id="507451at2759"/>
<evidence type="ECO:0000256" key="12">
    <source>
        <dbReference type="RuleBase" id="RU000461"/>
    </source>
</evidence>
<organism evidence="13">
    <name type="scientific">Salvia splendens</name>
    <name type="common">Scarlet sage</name>
    <dbReference type="NCBI Taxonomy" id="180675"/>
    <lineage>
        <taxon>Eukaryota</taxon>
        <taxon>Viridiplantae</taxon>
        <taxon>Streptophyta</taxon>
        <taxon>Embryophyta</taxon>
        <taxon>Tracheophyta</taxon>
        <taxon>Spermatophyta</taxon>
        <taxon>Magnoliopsida</taxon>
        <taxon>eudicotyledons</taxon>
        <taxon>Gunneridae</taxon>
        <taxon>Pentapetalae</taxon>
        <taxon>asterids</taxon>
        <taxon>lamiids</taxon>
        <taxon>Lamiales</taxon>
        <taxon>Lamiaceae</taxon>
        <taxon>Nepetoideae</taxon>
        <taxon>Mentheae</taxon>
        <taxon>Salviinae</taxon>
        <taxon>Salvia</taxon>
        <taxon>Salvia subgen. Calosphace</taxon>
        <taxon>core Calosphace</taxon>
    </lineage>
</organism>
<dbReference type="Pfam" id="PF00067">
    <property type="entry name" value="p450"/>
    <property type="match status" value="1"/>
</dbReference>
<dbReference type="PANTHER" id="PTHR47950">
    <property type="entry name" value="CYTOCHROME P450, FAMILY 76, SUBFAMILY C, POLYPEPTIDE 5-RELATED"/>
    <property type="match status" value="1"/>
</dbReference>
<keyword evidence="11" id="KW-0472">Membrane</keyword>
<evidence type="ECO:0000256" key="8">
    <source>
        <dbReference type="ARBA" id="ARBA00023002"/>
    </source>
</evidence>
<evidence type="ECO:0000256" key="11">
    <source>
        <dbReference type="ARBA" id="ARBA00023136"/>
    </source>
</evidence>
<dbReference type="GO" id="GO:0016114">
    <property type="term" value="P:terpenoid biosynthetic process"/>
    <property type="evidence" value="ECO:0007669"/>
    <property type="project" value="UniProtKB-ARBA"/>
</dbReference>
<dbReference type="AlphaFoldDB" id="A0A8X8X7B4"/>
<keyword evidence="8 12" id="KW-0560">Oxidoreductase</keyword>
<evidence type="ECO:0000313" key="13">
    <source>
        <dbReference type="EMBL" id="KAG6407028.1"/>
    </source>
</evidence>
<dbReference type="GO" id="GO:0016020">
    <property type="term" value="C:membrane"/>
    <property type="evidence" value="ECO:0007669"/>
    <property type="project" value="UniProtKB-SubCell"/>
</dbReference>
<evidence type="ECO:0000256" key="4">
    <source>
        <dbReference type="ARBA" id="ARBA00022617"/>
    </source>
</evidence>
<comment type="similarity">
    <text evidence="3 12">Belongs to the cytochrome P450 family.</text>
</comment>
<comment type="subcellular location">
    <subcellularLocation>
        <location evidence="2">Membrane</location>
    </subcellularLocation>
</comment>
<keyword evidence="7" id="KW-1133">Transmembrane helix</keyword>
<evidence type="ECO:0000256" key="10">
    <source>
        <dbReference type="ARBA" id="ARBA00023033"/>
    </source>
</evidence>
<reference evidence="13" key="1">
    <citation type="submission" date="2018-01" db="EMBL/GenBank/DDBJ databases">
        <authorList>
            <person name="Mao J.F."/>
        </authorList>
    </citation>
    <scope>NUCLEOTIDE SEQUENCE</scope>
    <source>
        <strain evidence="13">Huo1</strain>
        <tissue evidence="13">Leaf</tissue>
    </source>
</reference>
<dbReference type="GO" id="GO:0020037">
    <property type="term" value="F:heme binding"/>
    <property type="evidence" value="ECO:0007669"/>
    <property type="project" value="InterPro"/>
</dbReference>
<gene>
    <name evidence="13" type="ORF">SASPL_130008</name>
</gene>
<dbReference type="GO" id="GO:0004497">
    <property type="term" value="F:monooxygenase activity"/>
    <property type="evidence" value="ECO:0007669"/>
    <property type="project" value="UniProtKB-KW"/>
</dbReference>
<sequence length="494" mass="56127">MDCVLIAIVTSVVMLLGLRRFVFPRRTPARLPPGPRPLPIIGNLHQLGKKNPYETLRQLAKTYGPLMSIRIGSVHTVVASAPETAMELLQRHGQAFSGRYVPHAMDACDFSKLSMTFGQAGKEWRDKRKMCKEIVFSERCLEGSEALRQEMLQQLVDRVGAHSDRGDVVNVHDVVFMANLNLLLTTIFSITSPDTAMVMELKELMDDFFSLFFAPNLADYFPVLRPLDPQGVKRKAELSLGKLLAKFRDFLNHRLDHRRNNDNPKKQDLLEAIIDIAQGNHYNFTTQDIPYLLFELIVGGIDTNSNTVEWIMTELLFNPDKLKRLKQEIKSVVGENGQIREADIASLPYLQAVIKETFRYHPPGPLAVTRMSEADQEVNGYTIPKGTQIVINTWSMAKDPSIWTDPESFEPGRFLDNKMDFKGHHFQLIPFGAGRRICPGMPLATRILQMTTAVLVHNFDWLLEKDKDHPDHKQDNFSITLCKPTPLRAFPLKI</sequence>
<dbReference type="Proteomes" id="UP000298416">
    <property type="component" value="Unassembled WGS sequence"/>
</dbReference>
<protein>
    <recommendedName>
        <fullName evidence="15">Cytochrome P450</fullName>
    </recommendedName>
</protein>
<proteinExistence type="inferred from homology"/>
<dbReference type="PANTHER" id="PTHR47950:SF4">
    <property type="entry name" value="GERANIOL 8-HYDROXYLASE-LIKE"/>
    <property type="match status" value="1"/>
</dbReference>
<keyword evidence="14" id="KW-1185">Reference proteome</keyword>
<evidence type="ECO:0000256" key="5">
    <source>
        <dbReference type="ARBA" id="ARBA00022692"/>
    </source>
</evidence>
<evidence type="ECO:0000256" key="2">
    <source>
        <dbReference type="ARBA" id="ARBA00004370"/>
    </source>
</evidence>
<name>A0A8X8X7B4_SALSN</name>
<comment type="caution">
    <text evidence="13">The sequence shown here is derived from an EMBL/GenBank/DDBJ whole genome shotgun (WGS) entry which is preliminary data.</text>
</comment>
<dbReference type="GO" id="GO:0005506">
    <property type="term" value="F:iron ion binding"/>
    <property type="evidence" value="ECO:0007669"/>
    <property type="project" value="InterPro"/>
</dbReference>
<keyword evidence="10 12" id="KW-0503">Monooxygenase</keyword>
<dbReference type="GO" id="GO:0016705">
    <property type="term" value="F:oxidoreductase activity, acting on paired donors, with incorporation or reduction of molecular oxygen"/>
    <property type="evidence" value="ECO:0007669"/>
    <property type="project" value="InterPro"/>
</dbReference>
<dbReference type="EMBL" id="PNBA02000011">
    <property type="protein sequence ID" value="KAG6407028.1"/>
    <property type="molecule type" value="Genomic_DNA"/>
</dbReference>
<accession>A0A8X8X7B4</accession>
<comment type="cofactor">
    <cofactor evidence="1">
        <name>heme</name>
        <dbReference type="ChEBI" id="CHEBI:30413"/>
    </cofactor>
</comment>
<evidence type="ECO:0000313" key="14">
    <source>
        <dbReference type="Proteomes" id="UP000298416"/>
    </source>
</evidence>
<keyword evidence="6 12" id="KW-0479">Metal-binding</keyword>
<evidence type="ECO:0000256" key="3">
    <source>
        <dbReference type="ARBA" id="ARBA00010617"/>
    </source>
</evidence>
<evidence type="ECO:0000256" key="7">
    <source>
        <dbReference type="ARBA" id="ARBA00022989"/>
    </source>
</evidence>